<keyword evidence="3 5" id="KW-1133">Transmembrane helix</keyword>
<evidence type="ECO:0000313" key="7">
    <source>
        <dbReference type="Proteomes" id="UP001500841"/>
    </source>
</evidence>
<evidence type="ECO:0000256" key="1">
    <source>
        <dbReference type="ARBA" id="ARBA00004127"/>
    </source>
</evidence>
<dbReference type="PANTHER" id="PTHR31851">
    <property type="entry name" value="FE(2+)/MN(2+) TRANSPORTER PCL1"/>
    <property type="match status" value="1"/>
</dbReference>
<evidence type="ECO:0000256" key="2">
    <source>
        <dbReference type="ARBA" id="ARBA00022692"/>
    </source>
</evidence>
<evidence type="ECO:0000256" key="4">
    <source>
        <dbReference type="ARBA" id="ARBA00023136"/>
    </source>
</evidence>
<reference evidence="7" key="1">
    <citation type="journal article" date="2019" name="Int. J. Syst. Evol. Microbiol.">
        <title>The Global Catalogue of Microorganisms (GCM) 10K type strain sequencing project: providing services to taxonomists for standard genome sequencing and annotation.</title>
        <authorList>
            <consortium name="The Broad Institute Genomics Platform"/>
            <consortium name="The Broad Institute Genome Sequencing Center for Infectious Disease"/>
            <person name="Wu L."/>
            <person name="Ma J."/>
        </authorList>
    </citation>
    <scope>NUCLEOTIDE SEQUENCE [LARGE SCALE GENOMIC DNA]</scope>
    <source>
        <strain evidence="7">JCM 17085</strain>
    </source>
</reference>
<gene>
    <name evidence="6" type="ORF">GCM10022392_05250</name>
</gene>
<comment type="subcellular location">
    <subcellularLocation>
        <location evidence="1">Endomembrane system</location>
        <topology evidence="1">Multi-pass membrane protein</topology>
    </subcellularLocation>
</comment>
<dbReference type="Pfam" id="PF01988">
    <property type="entry name" value="VIT1"/>
    <property type="match status" value="1"/>
</dbReference>
<comment type="caution">
    <text evidence="6">The sequence shown here is derived from an EMBL/GenBank/DDBJ whole genome shotgun (WGS) entry which is preliminary data.</text>
</comment>
<dbReference type="CDD" id="cd02435">
    <property type="entry name" value="CCC1"/>
    <property type="match status" value="1"/>
</dbReference>
<evidence type="ECO:0000256" key="5">
    <source>
        <dbReference type="SAM" id="Phobius"/>
    </source>
</evidence>
<keyword evidence="7" id="KW-1185">Reference proteome</keyword>
<organism evidence="6 7">
    <name type="scientific">Mucilaginibacter panaciglaebae</name>
    <dbReference type="NCBI Taxonomy" id="502331"/>
    <lineage>
        <taxon>Bacteria</taxon>
        <taxon>Pseudomonadati</taxon>
        <taxon>Bacteroidota</taxon>
        <taxon>Sphingobacteriia</taxon>
        <taxon>Sphingobacteriales</taxon>
        <taxon>Sphingobacteriaceae</taxon>
        <taxon>Mucilaginibacter</taxon>
    </lineage>
</organism>
<keyword evidence="2 5" id="KW-0812">Transmembrane</keyword>
<dbReference type="EMBL" id="BAABCV010000002">
    <property type="protein sequence ID" value="GAA4087217.1"/>
    <property type="molecule type" value="Genomic_DNA"/>
</dbReference>
<dbReference type="RefSeq" id="WP_345100883.1">
    <property type="nucleotide sequence ID" value="NZ_BAABCV010000002.1"/>
</dbReference>
<dbReference type="InterPro" id="IPR008217">
    <property type="entry name" value="Ccc1_fam"/>
</dbReference>
<dbReference type="Proteomes" id="UP001500841">
    <property type="component" value="Unassembled WGS sequence"/>
</dbReference>
<feature type="transmembrane region" description="Helical" evidence="5">
    <location>
        <begin position="147"/>
        <end position="168"/>
    </location>
</feature>
<proteinExistence type="predicted"/>
<evidence type="ECO:0000256" key="3">
    <source>
        <dbReference type="ARBA" id="ARBA00022989"/>
    </source>
</evidence>
<sequence length="228" mass="24431">MHHEQHVSSSETIRDIVIGMSDGLTVPFALAAGLSGAVNASGIVVTAGMAEIVAGSIAMGLGGFLAGKTDADHYNAELKREYEEVERVPDQEKEEVKQVFADFGLSGTLQQQIADEMAKDKDKWVDFMMKYELGLEQPNPNRAKKSALTIGISYIVGGIIPLSPYIFIDNSVQALYYSCAITLIALFIFGYFKSKLTGQPPVMGAIKVVVIGAIAAAAAFILARAINK</sequence>
<feature type="transmembrane region" description="Helical" evidence="5">
    <location>
        <begin position="174"/>
        <end position="192"/>
    </location>
</feature>
<protein>
    <submittedName>
        <fullName evidence="6">VIT1/CCC1 transporter family protein</fullName>
    </submittedName>
</protein>
<keyword evidence="4 5" id="KW-0472">Membrane</keyword>
<evidence type="ECO:0000313" key="6">
    <source>
        <dbReference type="EMBL" id="GAA4087217.1"/>
    </source>
</evidence>
<accession>A0ABP7WFD6</accession>
<name>A0ABP7WFD6_9SPHI</name>
<feature type="transmembrane region" description="Helical" evidence="5">
    <location>
        <begin position="204"/>
        <end position="226"/>
    </location>
</feature>